<reference evidence="2 3" key="2">
    <citation type="submission" date="2013-02" db="EMBL/GenBank/DDBJ databases">
        <title>The Genome Sequence of Plasmodium falciparum CAMP/Malaysia.</title>
        <authorList>
            <consortium name="The Broad Institute Genome Sequencing Platform"/>
            <consortium name="The Broad Institute Genome Sequencing Center for Infectious Disease"/>
            <person name="Neafsey D."/>
            <person name="Cheeseman I."/>
            <person name="Volkman S."/>
            <person name="Adams J."/>
            <person name="Walker B."/>
            <person name="Young S.K."/>
            <person name="Zeng Q."/>
            <person name="Gargeya S."/>
            <person name="Fitzgerald M."/>
            <person name="Haas B."/>
            <person name="Abouelleil A."/>
            <person name="Alvarado L."/>
            <person name="Arachchi H.M."/>
            <person name="Berlin A.M."/>
            <person name="Chapman S.B."/>
            <person name="Dewar J."/>
            <person name="Goldberg J."/>
            <person name="Griggs A."/>
            <person name="Gujja S."/>
            <person name="Hansen M."/>
            <person name="Howarth C."/>
            <person name="Imamovic A."/>
            <person name="Larimer J."/>
            <person name="McCowan C."/>
            <person name="Murphy C."/>
            <person name="Neiman D."/>
            <person name="Pearson M."/>
            <person name="Priest M."/>
            <person name="Roberts A."/>
            <person name="Saif S."/>
            <person name="Shea T."/>
            <person name="Sisk P."/>
            <person name="Sykes S."/>
            <person name="Wortman J."/>
            <person name="Nusbaum C."/>
            <person name="Birren B."/>
        </authorList>
    </citation>
    <scope>NUCLEOTIDE SEQUENCE [LARGE SCALE GENOMIC DNA]</scope>
    <source>
        <strain evidence="2 3">CAMP/Malaysia</strain>
    </source>
</reference>
<evidence type="ECO:0000313" key="2">
    <source>
        <dbReference type="EMBL" id="ETW59575.1"/>
    </source>
</evidence>
<evidence type="ECO:0000256" key="1">
    <source>
        <dbReference type="SAM" id="Coils"/>
    </source>
</evidence>
<accession>A0A024X3C4</accession>
<dbReference type="EMBL" id="KI927542">
    <property type="protein sequence ID" value="ETW59575.1"/>
    <property type="molecule type" value="Genomic_DNA"/>
</dbReference>
<feature type="coiled-coil region" evidence="1">
    <location>
        <begin position="14"/>
        <end position="41"/>
    </location>
</feature>
<dbReference type="Proteomes" id="UP000030694">
    <property type="component" value="Unassembled WGS sequence"/>
</dbReference>
<gene>
    <name evidence="2" type="ORF">PFMC_04388</name>
</gene>
<evidence type="ECO:0000313" key="3">
    <source>
        <dbReference type="Proteomes" id="UP000030694"/>
    </source>
</evidence>
<sequence>MDKKVRYQLIKHTLEELEKSKEYIKNQLKNKREQNNEKEENETYDDIFNKSNNFKNDDKKIDYETILDCLTKEIDHYEKLLDENELNNKTDDNIINNDNNKYNLFDDKHNNILNEDVEQYKICDFLEDYKENEKITFNKYKLNKKVIVGHTTGGNSIVINNDNFLKLFKNSDIINNSFNKSNTTNMFLVNKNRNEDKLMEDNLNSNLHMDKDYLSDMSCSTSSVISLNSFIKKEKNDRIYKNKEAYVKHKYDDNSYIYHKINYCSDCSSSSLSWHNQEYDDLFYYSNLLKEDKHLKKQININKNKNKNKNLTKDNNKKHITDNHNCYNDGTYNLELFKNKPQNHNASPFFKYIYFKYINKDKNNFYPVFINHKNGKKKIWNLKSLNKYHHVDTTQTNNKYELDTQLFSYKSHKYLSSVHDNSKKIKKKSSSKNVQNIDSLKKYRFDVDEMNYSIDKIVHQIEQIHNIEKSDKKKTNYNEHFLNFIKKNKEYLKKENNFTFKKLCETEKIKLKVKIIGTDGKIIKNRSLDNVVINKNKTFGDLALKLGHTFKLSDDKIENIKMFFDGDLCDKNMSFDNNELGLEDGYQIDVKFPLTDDIPCTVDESNLSDDSYILFLPDSYVID</sequence>
<reference evidence="2 3" key="1">
    <citation type="submission" date="2013-02" db="EMBL/GenBank/DDBJ databases">
        <title>The Genome Annotation of Plasmodium falciparum CAMP/Malaysia.</title>
        <authorList>
            <consortium name="The Broad Institute Genome Sequencing Platform"/>
            <consortium name="The Broad Institute Genome Sequencing Center for Infectious Disease"/>
            <person name="Neafsey D."/>
            <person name="Hoffman S."/>
            <person name="Volkman S."/>
            <person name="Rosenthal P."/>
            <person name="Walker B."/>
            <person name="Young S.K."/>
            <person name="Zeng Q."/>
            <person name="Gargeya S."/>
            <person name="Fitzgerald M."/>
            <person name="Haas B."/>
            <person name="Abouelleil A."/>
            <person name="Allen A.W."/>
            <person name="Alvarado L."/>
            <person name="Arachchi H.M."/>
            <person name="Berlin A.M."/>
            <person name="Chapman S.B."/>
            <person name="Gainer-Dewar J."/>
            <person name="Goldberg J."/>
            <person name="Griggs A."/>
            <person name="Gujja S."/>
            <person name="Hansen M."/>
            <person name="Howarth C."/>
            <person name="Imamovic A."/>
            <person name="Ireland A."/>
            <person name="Larimer J."/>
            <person name="McCowan C."/>
            <person name="Murphy C."/>
            <person name="Pearson M."/>
            <person name="Poon T.W."/>
            <person name="Priest M."/>
            <person name="Roberts A."/>
            <person name="Saif S."/>
            <person name="Shea T."/>
            <person name="Sisk P."/>
            <person name="Sykes S."/>
            <person name="Wortman J."/>
            <person name="Nusbaum C."/>
            <person name="Birren B."/>
        </authorList>
    </citation>
    <scope>NUCLEOTIDE SEQUENCE [LARGE SCALE GENOMIC DNA]</scope>
    <source>
        <strain evidence="2 3">CAMP/Malaysia</strain>
    </source>
</reference>
<organism evidence="2 3">
    <name type="scientific">Plasmodium falciparum (isolate Camp / Malaysia)</name>
    <dbReference type="NCBI Taxonomy" id="5835"/>
    <lineage>
        <taxon>Eukaryota</taxon>
        <taxon>Sar</taxon>
        <taxon>Alveolata</taxon>
        <taxon>Apicomplexa</taxon>
        <taxon>Aconoidasida</taxon>
        <taxon>Haemosporida</taxon>
        <taxon>Plasmodiidae</taxon>
        <taxon>Plasmodium</taxon>
        <taxon>Plasmodium (Laverania)</taxon>
    </lineage>
</organism>
<dbReference type="AlphaFoldDB" id="A0A024X3C4"/>
<dbReference type="OrthoDB" id="372569at2759"/>
<name>A0A024X3C4_PLAFC</name>
<keyword evidence="1" id="KW-0175">Coiled coil</keyword>
<proteinExistence type="predicted"/>
<protein>
    <submittedName>
        <fullName evidence="2">Uncharacterized protein</fullName>
    </submittedName>
</protein>
<dbReference type="OMA" id="NFFEEYE"/>